<dbReference type="Gene3D" id="3.40.50.980">
    <property type="match status" value="4"/>
</dbReference>
<dbReference type="InterPro" id="IPR020845">
    <property type="entry name" value="AMP-binding_CS"/>
</dbReference>
<dbReference type="Gene3D" id="3.30.559.10">
    <property type="entry name" value="Chloramphenicol acetyltransferase-like domain"/>
    <property type="match status" value="3"/>
</dbReference>
<dbReference type="GO" id="GO:0043041">
    <property type="term" value="P:amino acid activation for nonribosomal peptide biosynthetic process"/>
    <property type="evidence" value="ECO:0007669"/>
    <property type="project" value="TreeGrafter"/>
</dbReference>
<dbReference type="PROSITE" id="PS00012">
    <property type="entry name" value="PHOSPHOPANTETHEINE"/>
    <property type="match status" value="1"/>
</dbReference>
<comment type="similarity">
    <text evidence="2">Belongs to the ATP-dependent AMP-binding enzyme family.</text>
</comment>
<feature type="domain" description="Carrier" evidence="9">
    <location>
        <begin position="2037"/>
        <end position="2111"/>
    </location>
</feature>
<evidence type="ECO:0000256" key="7">
    <source>
        <dbReference type="ARBA" id="ARBA00023194"/>
    </source>
</evidence>
<evidence type="ECO:0000313" key="11">
    <source>
        <dbReference type="EMBL" id="QDM42133.1"/>
    </source>
</evidence>
<dbReference type="Gene3D" id="1.10.1200.10">
    <property type="entry name" value="ACP-like"/>
    <property type="match status" value="2"/>
</dbReference>
<feature type="domain" description="Carrier" evidence="9">
    <location>
        <begin position="971"/>
        <end position="1046"/>
    </location>
</feature>
<name>A0AAP9DQC5_PANTH</name>
<dbReference type="GO" id="GO:0005737">
    <property type="term" value="C:cytoplasm"/>
    <property type="evidence" value="ECO:0007669"/>
    <property type="project" value="TreeGrafter"/>
</dbReference>
<keyword evidence="6" id="KW-0677">Repeat</keyword>
<dbReference type="InterPro" id="IPR023213">
    <property type="entry name" value="CAT-like_dom_sf"/>
</dbReference>
<keyword evidence="5" id="KW-0436">Ligase</keyword>
<keyword evidence="7" id="KW-0045">Antibiotic biosynthesis</keyword>
<dbReference type="GO" id="GO:0016874">
    <property type="term" value="F:ligase activity"/>
    <property type="evidence" value="ECO:0007669"/>
    <property type="project" value="UniProtKB-KW"/>
</dbReference>
<dbReference type="GO" id="GO:0044550">
    <property type="term" value="P:secondary metabolite biosynthetic process"/>
    <property type="evidence" value="ECO:0007669"/>
    <property type="project" value="UniProtKB-ARBA"/>
</dbReference>
<dbReference type="CDD" id="cd19531">
    <property type="entry name" value="LCL_NRPS-like"/>
    <property type="match status" value="1"/>
</dbReference>
<dbReference type="EMBL" id="JAMDMM010000025">
    <property type="protein sequence ID" value="MCY9608385.1"/>
    <property type="molecule type" value="Genomic_DNA"/>
</dbReference>
<dbReference type="PROSITE" id="PS00455">
    <property type="entry name" value="AMP_BINDING"/>
    <property type="match status" value="2"/>
</dbReference>
<dbReference type="Pfam" id="PF00501">
    <property type="entry name" value="AMP-binding"/>
    <property type="match status" value="2"/>
</dbReference>
<sequence>MKHLTKENVLEVIELSMVQKQLLSKDKITTVRYLIERQIDPTKAEDTWEDIVNENSVMRTVFRKLKHKYVQVVLKQLKIPIDWQDLRHLSPEQQEQAYLAMVASHQEPIQFEVGPLIRVSILQMNANKAIIIWTNHSLCMDDASRELIVQGWLNNLLGSRVDDNNRKSSFKEYITWESSQDGSKTKHFWLDKFHKFEHDSVFYPVHGTHNEGNHHLSCCAALPEPFAKKIKSMASQQRVSVEAIFQSAWFLLLNIYSGDEKAAIGVTVTGRPESLDGANAIIGPLAHTLPVFMTLDPNQTVCELVQNVQASWEELQQNQIISLSMIRNYAGVSEDLPLFGTTLTMLNGEDHHFESEMLYRGGHASLELMVTVGRSMKIQLYHFLASSHSDLDRLQSHYLHILERVCSELDSKIRDLNVVPEEEQELMAKAMGDFASSNRRMDRLTQQIIEERVKRQPDAVAAIYRNQSITYKELNENANRLAHWLRREGFGRNDLAAIFAERSIDMLVGILAVLKAGGGYVPLDTAHPDHRLLTILGTSKAKVILTEASWQMRSMTLVSNLDHKPVVFCLNKGEVVSPDMSSLQTSDTRDLELINSQDDLANVFFTSGSTGHPKGAMIEHRGMLNHLYAKIDVLGLNQDSIVAQNASHCFDISVWQFLAPLMAGGTLIIYNNETATDPEALLTSLNRDGVTVIQMVPAMIEALLHAALDLPPEQYALPRLEYMISTGEGLPVTLCKKWQTIYPDVTVVNTYGATECSDDTMHEIIDCSYQHDDHPYVALGGSLPHMKHYLLDQWMRPVPIGCLGEIYISGVGVGRGYLHDTERTEHAFLQDPFVKNREERLYRTGDLGRYLPSGRLMFVARADFQVKVRGHRIELGEIENALLSHRMIRQCAAIAREDGNGNNRILAYVVMNEQQNENELQLYLKSLLPEYMLPEHIMILDSMPLNRNGKIDQKALPEPETMQKRTEAFAAARNDLERKLTAIWSAVLHINEIGIDDDFFQLGGHSMKTIQVRLRIKKELGMEVTIKELFDHRTIRELSSLLEQREKPSAEHFRLEHDRTTIPKAAESPYYPVSHAQRRLFFIQQMEPNSTAYNMPSIYHITGPLKESILYKAFDLLVQRHEVLRTKFLLRDGHPVQQVLPSIDFTCAYADLSEEPEACKQEAIQRFIQKESETCFDFQQETLFRVKLCKVAEEKYMLFMNMHHMISDQWSWDIFMGDFNRIYESLQQGIDPVLPALNIQYKDYAVWQNNAINNGGLADSESYWLKKFHQDIPVLDLPTDFQRQPVQTFASASEDYFIPESIVSWLREIARKHDASMFMVMLSSVSIWLSKLTNQQDIIIGTPEAGRNHMDIEEVIGFFINTLSLRLEVNTEHTFIEALADCKQQALEAYMHHEYPFDKLVEKINPERDIGRNPIFSVMFQYIDKIEEKNQITGLEVQAVESNNSMTNFDLSLVCLEQDNGASLRIEYRSDLYAPATVQRMIRYWGNVIEQVANQPDIRFEHIELLSADEKQAMLTGFKEIHDSYGDDHKTIIDLFEEQSERTPDHIALVFEDQELSYSALNERVNQLARTLLASGVSANQLVGIIAERSMEMIVGVLAILKAGGAYVPIDPNYPEERIRYMLEHSGAEVLLLHRSMRNQVTFDNKIIVLDDHESYHDDKTNPGLPIRPDQLAYVIYTSGTTGQPKGVMIEHRQLQYIAQAWTQEYKLDEFPVRLLQWASFSFDVFTGDYIRCLLHGGKLVICPTESRLDLERIYQLMKKNEITMLDLTPVLAIPLMDYIYENNLNIDFLKIVILGSDICPIQAFHRLISRYGSKMRILNCYGVTEAAIDSSYFENDEQQAYRFLPIGKPLPGVKMYILDSNGNVQPPGIPGELFIGGLGVGRGYFKRPDLTQDKFVDNPFCAGEKMYKTGDMARWLPCGNIEFLGRFDNQVKVRGNRIELEEIESALIKNGHIREAVVIAREDETGQKRLYAFYVAAEMLASSVLKEPLRKTLPAFMVPSYFVQLDRLPVTPNGKIDRKALTVMNVTPQSEMEYIEPATEIEKTLVRVWQEVLHENKVGVLDNFFDLGGDSIKSIQVSSQLSGLGYKMEIRDLFRYPTIVELSTRIRPLHRKIDQKDREGAVQLTPIQHWFFQEHAQHPHHYNLAFMLYRQDRFDKIIVRKVMDKLVQHHDALRMIFRRTETGYEAYNRGLHDSVLYHLEIWDYRDKDRNELEQAMDLKCTEIQSRLHIFEGPLIRLGLFQCPDGDHLLLAVHHLVVDGVSWRILIEDFHTSYVQLLNHQEIRLPLKSDSFQRWAQKLNEYAKREDIEHESAYWKSIAELEIESLPTDYNKQKSLRKHTRTTTINLNEQQTAELLKQANRAYNTEIDELLLSAIGMAFKKWADLNRFIINMEGHGRESIMPDVDINRTVGWFTSEYPVVIDIGDEPNPLDIISKVQKDIRRIPHKGIHYGVLRYLSEHSRNDKMDIKPEVSFNYLGQFDRDSKEDDGDVQFSAFSGGDSMSLDQVRECKIDIECVVLHGRLSLTVHYSDQQYKEETIERLTAFLRESLSEIIQHCMSKLRNEVKLRENDSTQKHLASCNASSGEWVDLEGVVDGFFNASYMNDIPGAIVAVVHNGEVKVKKAYGYANIQEKVPMSADDTVIKVGSISKVVTVAAIMRLVEQGRIGWNDDIQQYIYEIEIPRKIDGPLAVEHLLSYTSGFGSPDKGNEQSYNFGGRESLTLRDYILRYMPTVVHQPGQHYNNENFSFMLSGYLVEKVTGIPFHRYVSEQFFEPLGMTNSSFILNPELEAKMATGYDLENEAVPRYDFSPADSPDGSMLSTGHDISKFMLALLNKGVYGGNAILKEDSIVKMFSSKSVSLPQLTDTGYGFMTKFHPEYSNDNILAKAGEVIGYNSFMWFLPEKNTGVFISANKSYFNKIEFFEYFMKQYYPAEAFIM</sequence>
<gene>
    <name evidence="11" type="ORF">FLT43_00375</name>
    <name evidence="10" type="ORF">M5W83_14645</name>
</gene>
<dbReference type="Proteomes" id="UP001209276">
    <property type="component" value="Unassembled WGS sequence"/>
</dbReference>
<dbReference type="SMART" id="SM00823">
    <property type="entry name" value="PKS_PP"/>
    <property type="match status" value="2"/>
</dbReference>
<dbReference type="InterPro" id="IPR006162">
    <property type="entry name" value="Ppantetheine_attach_site"/>
</dbReference>
<evidence type="ECO:0000256" key="8">
    <source>
        <dbReference type="ARBA" id="ARBA00023268"/>
    </source>
</evidence>
<dbReference type="Gene3D" id="2.30.38.10">
    <property type="entry name" value="Luciferase, Domain 3"/>
    <property type="match status" value="2"/>
</dbReference>
<dbReference type="NCBIfam" id="NF003417">
    <property type="entry name" value="PRK04813.1"/>
    <property type="match status" value="2"/>
</dbReference>
<dbReference type="GO" id="GO:0031177">
    <property type="term" value="F:phosphopantetheine binding"/>
    <property type="evidence" value="ECO:0007669"/>
    <property type="project" value="InterPro"/>
</dbReference>
<evidence type="ECO:0000256" key="2">
    <source>
        <dbReference type="ARBA" id="ARBA00006432"/>
    </source>
</evidence>
<dbReference type="FunFam" id="3.40.50.980:FF:000001">
    <property type="entry name" value="Non-ribosomal peptide synthetase"/>
    <property type="match status" value="2"/>
</dbReference>
<evidence type="ECO:0000256" key="6">
    <source>
        <dbReference type="ARBA" id="ARBA00022737"/>
    </source>
</evidence>
<dbReference type="InterPro" id="IPR000873">
    <property type="entry name" value="AMP-dep_synth/lig_dom"/>
</dbReference>
<dbReference type="InterPro" id="IPR020806">
    <property type="entry name" value="PKS_PP-bd"/>
</dbReference>
<dbReference type="SUPFAM" id="SSF56601">
    <property type="entry name" value="beta-lactamase/transpeptidase-like"/>
    <property type="match status" value="1"/>
</dbReference>
<dbReference type="InterPro" id="IPR001242">
    <property type="entry name" value="Condensation_dom"/>
</dbReference>
<dbReference type="SUPFAM" id="SSF47336">
    <property type="entry name" value="ACP-like"/>
    <property type="match status" value="2"/>
</dbReference>
<dbReference type="FunFam" id="1.10.1200.10:FF:000005">
    <property type="entry name" value="Nonribosomal peptide synthetase 1"/>
    <property type="match status" value="2"/>
</dbReference>
<dbReference type="PANTHER" id="PTHR45527">
    <property type="entry name" value="NONRIBOSOMAL PEPTIDE SYNTHETASE"/>
    <property type="match status" value="1"/>
</dbReference>
<dbReference type="CDD" id="cd19534">
    <property type="entry name" value="E_NRPS"/>
    <property type="match status" value="1"/>
</dbReference>
<dbReference type="SUPFAM" id="SSF52777">
    <property type="entry name" value="CoA-dependent acyltransferases"/>
    <property type="match status" value="6"/>
</dbReference>
<dbReference type="InterPro" id="IPR010060">
    <property type="entry name" value="NRPS_synth"/>
</dbReference>
<dbReference type="InterPro" id="IPR012338">
    <property type="entry name" value="Beta-lactam/transpept-like"/>
</dbReference>
<evidence type="ECO:0000256" key="1">
    <source>
        <dbReference type="ARBA" id="ARBA00001957"/>
    </source>
</evidence>
<dbReference type="Pfam" id="PF00550">
    <property type="entry name" value="PP-binding"/>
    <property type="match status" value="2"/>
</dbReference>
<dbReference type="Pfam" id="PF13193">
    <property type="entry name" value="AMP-binding_C"/>
    <property type="match status" value="2"/>
</dbReference>
<evidence type="ECO:0000259" key="9">
    <source>
        <dbReference type="PROSITE" id="PS50075"/>
    </source>
</evidence>
<keyword evidence="3" id="KW-0596">Phosphopantetheine</keyword>
<proteinExistence type="inferred from homology"/>
<dbReference type="InterPro" id="IPR009081">
    <property type="entry name" value="PP-bd_ACP"/>
</dbReference>
<protein>
    <submittedName>
        <fullName evidence="11">Non-ribosomal peptide synthetase</fullName>
    </submittedName>
</protein>
<keyword evidence="13" id="KW-1185">Reference proteome</keyword>
<dbReference type="InterPro" id="IPR010071">
    <property type="entry name" value="AA_adenyl_dom"/>
</dbReference>
<dbReference type="InterPro" id="IPR001466">
    <property type="entry name" value="Beta-lactam-related"/>
</dbReference>
<evidence type="ECO:0000313" key="10">
    <source>
        <dbReference type="EMBL" id="MCY9608385.1"/>
    </source>
</evidence>
<organism evidence="11 12">
    <name type="scientific">Paenibacillus thiaminolyticus</name>
    <name type="common">Bacillus thiaminolyticus</name>
    <dbReference type="NCBI Taxonomy" id="49283"/>
    <lineage>
        <taxon>Bacteria</taxon>
        <taxon>Bacillati</taxon>
        <taxon>Bacillota</taxon>
        <taxon>Bacilli</taxon>
        <taxon>Bacillales</taxon>
        <taxon>Paenibacillaceae</taxon>
        <taxon>Paenibacillus</taxon>
    </lineage>
</organism>
<dbReference type="NCBIfam" id="TIGR01733">
    <property type="entry name" value="AA-adenyl-dom"/>
    <property type="match status" value="2"/>
</dbReference>
<dbReference type="PROSITE" id="PS50075">
    <property type="entry name" value="CARRIER"/>
    <property type="match status" value="2"/>
</dbReference>
<evidence type="ECO:0000313" key="13">
    <source>
        <dbReference type="Proteomes" id="UP001209276"/>
    </source>
</evidence>
<dbReference type="PANTHER" id="PTHR45527:SF1">
    <property type="entry name" value="FATTY ACID SYNTHASE"/>
    <property type="match status" value="1"/>
</dbReference>
<dbReference type="InterPro" id="IPR025110">
    <property type="entry name" value="AMP-bd_C"/>
</dbReference>
<dbReference type="Proteomes" id="UP000315377">
    <property type="component" value="Chromosome"/>
</dbReference>
<dbReference type="RefSeq" id="WP_087443861.1">
    <property type="nucleotide sequence ID" value="NZ_CABMNB010000036.1"/>
</dbReference>
<reference evidence="11 12" key="1">
    <citation type="submission" date="2019-07" db="EMBL/GenBank/DDBJ databases">
        <title>Paenibacillus thiaminolyticus NRRL B-4156.</title>
        <authorList>
            <person name="Hehnly C."/>
            <person name="Zhang L."/>
        </authorList>
    </citation>
    <scope>NUCLEOTIDE SEQUENCE [LARGE SCALE GENOMIC DNA]</scope>
    <source>
        <strain evidence="11 12">NRRL B-4156</strain>
    </source>
</reference>
<dbReference type="CDD" id="cd05930">
    <property type="entry name" value="A_NRPS"/>
    <property type="match status" value="1"/>
</dbReference>
<evidence type="ECO:0000313" key="12">
    <source>
        <dbReference type="Proteomes" id="UP000315377"/>
    </source>
</evidence>
<dbReference type="FunFam" id="3.30.300.30:FF:000010">
    <property type="entry name" value="Enterobactin synthetase component F"/>
    <property type="match status" value="2"/>
</dbReference>
<dbReference type="SUPFAM" id="SSF56801">
    <property type="entry name" value="Acetyl-CoA synthetase-like"/>
    <property type="match status" value="2"/>
</dbReference>
<dbReference type="Gene3D" id="3.30.559.30">
    <property type="entry name" value="Nonribosomal peptide synthetase, condensation domain"/>
    <property type="match status" value="3"/>
</dbReference>
<dbReference type="FunFam" id="3.40.50.12780:FF:000012">
    <property type="entry name" value="Non-ribosomal peptide synthetase"/>
    <property type="match status" value="1"/>
</dbReference>
<dbReference type="EMBL" id="CP041405">
    <property type="protein sequence ID" value="QDM42133.1"/>
    <property type="molecule type" value="Genomic_DNA"/>
</dbReference>
<dbReference type="Pfam" id="PF00668">
    <property type="entry name" value="Condensation"/>
    <property type="match status" value="3"/>
</dbReference>
<dbReference type="NCBIfam" id="TIGR01720">
    <property type="entry name" value="NRPS-para261"/>
    <property type="match status" value="1"/>
</dbReference>
<dbReference type="Gene3D" id="3.40.710.10">
    <property type="entry name" value="DD-peptidase/beta-lactamase superfamily"/>
    <property type="match status" value="1"/>
</dbReference>
<evidence type="ECO:0000256" key="5">
    <source>
        <dbReference type="ARBA" id="ARBA00022598"/>
    </source>
</evidence>
<dbReference type="GeneID" id="76994457"/>
<keyword evidence="8" id="KW-0511">Multifunctional enzyme</keyword>
<keyword evidence="4" id="KW-0597">Phosphoprotein</keyword>
<dbReference type="InterPro" id="IPR045851">
    <property type="entry name" value="AMP-bd_C_sf"/>
</dbReference>
<comment type="cofactor">
    <cofactor evidence="1">
        <name>pantetheine 4'-phosphate</name>
        <dbReference type="ChEBI" id="CHEBI:47942"/>
    </cofactor>
</comment>
<evidence type="ECO:0000256" key="4">
    <source>
        <dbReference type="ARBA" id="ARBA00022553"/>
    </source>
</evidence>
<dbReference type="InterPro" id="IPR036736">
    <property type="entry name" value="ACP-like_sf"/>
</dbReference>
<dbReference type="Pfam" id="PF00144">
    <property type="entry name" value="Beta-lactamase"/>
    <property type="match status" value="1"/>
</dbReference>
<dbReference type="GO" id="GO:0008610">
    <property type="term" value="P:lipid biosynthetic process"/>
    <property type="evidence" value="ECO:0007669"/>
    <property type="project" value="UniProtKB-ARBA"/>
</dbReference>
<dbReference type="GO" id="GO:0017000">
    <property type="term" value="P:antibiotic biosynthetic process"/>
    <property type="evidence" value="ECO:0007669"/>
    <property type="project" value="UniProtKB-KW"/>
</dbReference>
<evidence type="ECO:0000256" key="3">
    <source>
        <dbReference type="ARBA" id="ARBA00022450"/>
    </source>
</evidence>
<dbReference type="Gene3D" id="3.30.300.30">
    <property type="match status" value="2"/>
</dbReference>
<accession>A0AAP9DQC5</accession>
<reference evidence="10 13" key="2">
    <citation type="submission" date="2022-05" db="EMBL/GenBank/DDBJ databases">
        <title>Genome Sequencing of Bee-Associated Microbes.</title>
        <authorList>
            <person name="Dunlap C."/>
        </authorList>
    </citation>
    <scope>NUCLEOTIDE SEQUENCE [LARGE SCALE GENOMIC DNA]</scope>
    <source>
        <strain evidence="10 13">NRRL B-14613</strain>
    </source>
</reference>